<evidence type="ECO:0000313" key="2">
    <source>
        <dbReference type="EMBL" id="OLU46526.1"/>
    </source>
</evidence>
<dbReference type="OrthoDB" id="5244671at2"/>
<dbReference type="AlphaFoldDB" id="A0A140DU79"/>
<evidence type="ECO:0000313" key="3">
    <source>
        <dbReference type="Proteomes" id="UP000069771"/>
    </source>
</evidence>
<dbReference type="EMBL" id="CP011391">
    <property type="protein sequence ID" value="AMK54206.1"/>
    <property type="molecule type" value="Genomic_DNA"/>
</dbReference>
<protein>
    <submittedName>
        <fullName evidence="1">Uncharacterized protein</fullName>
    </submittedName>
</protein>
<keyword evidence="3" id="KW-1185">Reference proteome</keyword>
<dbReference type="Proteomes" id="UP000069771">
    <property type="component" value="Chromosome"/>
</dbReference>
<dbReference type="RefSeq" id="WP_067556258.1">
    <property type="nucleotide sequence ID" value="NZ_CAJTBG010000020.1"/>
</dbReference>
<name>A0A140DU79_9FIRM</name>
<evidence type="ECO:0000313" key="4">
    <source>
        <dbReference type="Proteomes" id="UP000186758"/>
    </source>
</evidence>
<dbReference type="EMBL" id="MPJZ01000029">
    <property type="protein sequence ID" value="OLU46526.1"/>
    <property type="molecule type" value="Genomic_DNA"/>
</dbReference>
<dbReference type="PATRIC" id="fig|1702221.3.peg.1035"/>
<sequence>MSKYNPLWSRVGKSKEVSLQLSFEEIEEVLGFPVDHSFLKYKKELSAYGWSVQNISMKQKTVLFHRQKG</sequence>
<reference evidence="1 3" key="1">
    <citation type="journal article" date="2016" name="Gut Pathog.">
        <title>Whole genome sequencing of "Faecalibaculum rodentium" ALO17, isolated from C57BL/6J laboratory mouse feces.</title>
        <authorList>
            <person name="Lim S."/>
            <person name="Chang D.H."/>
            <person name="Ahn S."/>
            <person name="Kim B.C."/>
        </authorList>
    </citation>
    <scope>NUCLEOTIDE SEQUENCE [LARGE SCALE GENOMIC DNA]</scope>
    <source>
        <strain evidence="1 3">Alo17</strain>
    </source>
</reference>
<accession>A0A140DU79</accession>
<dbReference type="GeneID" id="78477838"/>
<dbReference type="Proteomes" id="UP000186758">
    <property type="component" value="Unassembled WGS sequence"/>
</dbReference>
<evidence type="ECO:0000313" key="1">
    <source>
        <dbReference type="EMBL" id="AMK54206.1"/>
    </source>
</evidence>
<organism evidence="1 3">
    <name type="scientific">Faecalibaculum rodentium</name>
    <dbReference type="NCBI Taxonomy" id="1702221"/>
    <lineage>
        <taxon>Bacteria</taxon>
        <taxon>Bacillati</taxon>
        <taxon>Bacillota</taxon>
        <taxon>Erysipelotrichia</taxon>
        <taxon>Erysipelotrichales</taxon>
        <taxon>Erysipelotrichaceae</taxon>
        <taxon>Faecalibaculum</taxon>
    </lineage>
</organism>
<dbReference type="STRING" id="1702221.AALO17_10720"/>
<reference evidence="2 4" key="2">
    <citation type="submission" date="2016-11" db="EMBL/GenBank/DDBJ databases">
        <title>Description of two novel members of the family Erysipelotrichaceae: Ileibacterium lipovorans gen. nov., sp. nov. and Dubosiella newyorkensis, gen. nov., sp. nov.</title>
        <authorList>
            <person name="Cox L.M."/>
            <person name="Sohn J."/>
            <person name="Tyrrell K.L."/>
            <person name="Citron D.M."/>
            <person name="Lawson P.A."/>
            <person name="Patel N.B."/>
            <person name="Iizumi T."/>
            <person name="Perez-Perez G.I."/>
            <person name="Goldstein E.J."/>
            <person name="Blaser M.J."/>
        </authorList>
    </citation>
    <scope>NUCLEOTIDE SEQUENCE [LARGE SCALE GENOMIC DNA]</scope>
    <source>
        <strain evidence="2 4">NYU-BL-K8</strain>
    </source>
</reference>
<gene>
    <name evidence="1" type="ORF">AALO17_10720</name>
    <name evidence="2" type="ORF">BO223_02080</name>
</gene>
<dbReference type="KEGG" id="fro:AALO17_10720"/>
<proteinExistence type="predicted"/>